<dbReference type="EMBL" id="LDPO01000022">
    <property type="protein sequence ID" value="KLO26373.1"/>
    <property type="molecule type" value="Genomic_DNA"/>
</dbReference>
<sequence>MTTLANLVVDGGIQTGPFGSQLHASDYSVCGVGVVMPQDLGDNCIDISQMAYVDEGIADQLSRHRLVAGDIVYSRRGDITRRAYVSESDGDLLCGTGCLRVRVDRDVADARFVSYAVATPDARTWLIRHAVGATMPNLNTTILGALPLQVPNLTTQRAIAGILGALDDKIMVNRKIVSTSSDLCDVYYRSACPTVSSHALGDIATIGGGGTPSTKNGAYWDGDVCWATPTDITGLEGPWLLDSSRTITALGLEACASPLYPRRSILMTSRATIGAIALACVPTAVNQGFIVVNALDPQMQLWLMAQMKDRTSEFLSWANGATFLEISRGVFKSLPFFTCELADLERFNRRAEVLLARQESAQRENQILARTRDELLPLIMSGKITVKQAEAKAEEVL</sequence>
<dbReference type="InterPro" id="IPR000055">
    <property type="entry name" value="Restrct_endonuc_typeI_TRD"/>
</dbReference>
<dbReference type="Pfam" id="PF01420">
    <property type="entry name" value="Methylase_S"/>
    <property type="match status" value="2"/>
</dbReference>
<dbReference type="InterPro" id="IPR044946">
    <property type="entry name" value="Restrct_endonuc_typeI_TRD_sf"/>
</dbReference>
<keyword evidence="3" id="KW-0238">DNA-binding</keyword>
<protein>
    <recommendedName>
        <fullName evidence="4">Type I restriction modification DNA specificity domain-containing protein</fullName>
    </recommendedName>
</protein>
<comment type="caution">
    <text evidence="5">The sequence shown here is derived from an EMBL/GenBank/DDBJ whole genome shotgun (WGS) entry which is preliminary data.</text>
</comment>
<evidence type="ECO:0000313" key="6">
    <source>
        <dbReference type="Proteomes" id="UP000036464"/>
    </source>
</evidence>
<dbReference type="InterPro" id="IPR052021">
    <property type="entry name" value="Type-I_RS_S_subunit"/>
</dbReference>
<feature type="domain" description="Type I restriction modification DNA specificity" evidence="4">
    <location>
        <begin position="199"/>
        <end position="335"/>
    </location>
</feature>
<keyword evidence="2" id="KW-0680">Restriction system</keyword>
<dbReference type="PANTHER" id="PTHR30408:SF12">
    <property type="entry name" value="TYPE I RESTRICTION ENZYME MJAVIII SPECIFICITY SUBUNIT"/>
    <property type="match status" value="1"/>
</dbReference>
<keyword evidence="6" id="KW-1185">Reference proteome</keyword>
<name>A0ABR5FAV6_9MYCO</name>
<dbReference type="Proteomes" id="UP000036464">
    <property type="component" value="Unassembled WGS sequence"/>
</dbReference>
<dbReference type="RefSeq" id="WP_047320919.1">
    <property type="nucleotide sequence ID" value="NZ_LDPO01000022.1"/>
</dbReference>
<proteinExistence type="inferred from homology"/>
<comment type="similarity">
    <text evidence="1">Belongs to the type-I restriction system S methylase family.</text>
</comment>
<evidence type="ECO:0000256" key="1">
    <source>
        <dbReference type="ARBA" id="ARBA00010923"/>
    </source>
</evidence>
<evidence type="ECO:0000256" key="3">
    <source>
        <dbReference type="ARBA" id="ARBA00023125"/>
    </source>
</evidence>
<dbReference type="CDD" id="cd16961">
    <property type="entry name" value="RMtype1_S_TRD-CR_like"/>
    <property type="match status" value="1"/>
</dbReference>
<reference evidence="5 6" key="1">
    <citation type="submission" date="2015-05" db="EMBL/GenBank/DDBJ databases">
        <title>Genome sequence of Mycobacterium heraklionense Davo strain.</title>
        <authorList>
            <person name="Greninger A.L."/>
            <person name="Cunningham G."/>
            <person name="Miller S."/>
        </authorList>
    </citation>
    <scope>NUCLEOTIDE SEQUENCE [LARGE SCALE GENOMIC DNA]</scope>
    <source>
        <strain evidence="5 6">Davo</strain>
    </source>
</reference>
<evidence type="ECO:0000256" key="2">
    <source>
        <dbReference type="ARBA" id="ARBA00022747"/>
    </source>
</evidence>
<evidence type="ECO:0000259" key="4">
    <source>
        <dbReference type="Pfam" id="PF01420"/>
    </source>
</evidence>
<evidence type="ECO:0000313" key="5">
    <source>
        <dbReference type="EMBL" id="KLO26373.1"/>
    </source>
</evidence>
<feature type="domain" description="Type I restriction modification DNA specificity" evidence="4">
    <location>
        <begin position="62"/>
        <end position="175"/>
    </location>
</feature>
<dbReference type="SUPFAM" id="SSF116734">
    <property type="entry name" value="DNA methylase specificity domain"/>
    <property type="match status" value="2"/>
</dbReference>
<dbReference type="Gene3D" id="3.90.220.20">
    <property type="entry name" value="DNA methylase specificity domains"/>
    <property type="match status" value="2"/>
</dbReference>
<gene>
    <name evidence="5" type="ORF">ABW16_19920</name>
</gene>
<organism evidence="5 6">
    <name type="scientific">Mycolicibacter heraklionensis</name>
    <dbReference type="NCBI Taxonomy" id="512402"/>
    <lineage>
        <taxon>Bacteria</taxon>
        <taxon>Bacillati</taxon>
        <taxon>Actinomycetota</taxon>
        <taxon>Actinomycetes</taxon>
        <taxon>Mycobacteriales</taxon>
        <taxon>Mycobacteriaceae</taxon>
        <taxon>Mycolicibacter</taxon>
    </lineage>
</organism>
<dbReference type="CDD" id="cd17273">
    <property type="entry name" value="RMtype1_S_EcoJA69PI-TRD1-CR1_like"/>
    <property type="match status" value="1"/>
</dbReference>
<dbReference type="PANTHER" id="PTHR30408">
    <property type="entry name" value="TYPE-1 RESTRICTION ENZYME ECOKI SPECIFICITY PROTEIN"/>
    <property type="match status" value="1"/>
</dbReference>
<accession>A0ABR5FAV6</accession>